<name>A0AAD3MHX5_LATJO</name>
<keyword evidence="1" id="KW-0646">Protease inhibitor</keyword>
<evidence type="ECO:0000259" key="4">
    <source>
        <dbReference type="PROSITE" id="PS51465"/>
    </source>
</evidence>
<keyword evidence="7" id="KW-1185">Reference proteome</keyword>
<evidence type="ECO:0000313" key="5">
    <source>
        <dbReference type="EMBL" id="GLD54858.1"/>
    </source>
</evidence>
<keyword evidence="3" id="KW-1015">Disulfide bond</keyword>
<sequence>MIIHLIKDFPCADFFPSLFAEAKSCEDIQCSVGKKCLWDARMSRGRCSLCDETCPESRTDEAVCASDNTTYPSECAMKQAACSMGVLLEVKHSGSCNCK</sequence>
<accession>A0AAD3MHX5</accession>
<dbReference type="PANTHER" id="PTHR10913:SF45">
    <property type="entry name" value="FOLLISTATIN, ISOFORM A-RELATED"/>
    <property type="match status" value="1"/>
</dbReference>
<dbReference type="Proteomes" id="UP001279410">
    <property type="component" value="Unassembled WGS sequence"/>
</dbReference>
<comment type="caution">
    <text evidence="6">The sequence shown here is derived from an EMBL/GenBank/DDBJ whole genome shotgun (WGS) entry which is preliminary data.</text>
</comment>
<protein>
    <submittedName>
        <fullName evidence="6">ADD91334.1 follistatin</fullName>
    </submittedName>
</protein>
<dbReference type="InterPro" id="IPR050653">
    <property type="entry name" value="Prot_Inhib_GrowthFact_Antg"/>
</dbReference>
<evidence type="ECO:0000313" key="7">
    <source>
        <dbReference type="Proteomes" id="UP001279410"/>
    </source>
</evidence>
<proteinExistence type="predicted"/>
<dbReference type="PANTHER" id="PTHR10913">
    <property type="entry name" value="FOLLISTATIN-RELATED"/>
    <property type="match status" value="1"/>
</dbReference>
<dbReference type="PROSITE" id="PS51465">
    <property type="entry name" value="KAZAL_2"/>
    <property type="match status" value="1"/>
</dbReference>
<dbReference type="SUPFAM" id="SSF100895">
    <property type="entry name" value="Kazal-type serine protease inhibitors"/>
    <property type="match status" value="1"/>
</dbReference>
<dbReference type="GO" id="GO:0030154">
    <property type="term" value="P:cell differentiation"/>
    <property type="evidence" value="ECO:0007669"/>
    <property type="project" value="TreeGrafter"/>
</dbReference>
<evidence type="ECO:0000313" key="6">
    <source>
        <dbReference type="EMBL" id="GLD54868.1"/>
    </source>
</evidence>
<dbReference type="Gene3D" id="3.30.60.30">
    <property type="match status" value="1"/>
</dbReference>
<evidence type="ECO:0000256" key="3">
    <source>
        <dbReference type="ARBA" id="ARBA00023157"/>
    </source>
</evidence>
<dbReference type="Pfam" id="PF07648">
    <property type="entry name" value="Kazal_2"/>
    <property type="match status" value="1"/>
</dbReference>
<reference evidence="6" key="1">
    <citation type="submission" date="2022-08" db="EMBL/GenBank/DDBJ databases">
        <title>Genome sequencing of akame (Lates japonicus).</title>
        <authorList>
            <person name="Hashiguchi Y."/>
            <person name="Takahashi H."/>
        </authorList>
    </citation>
    <scope>NUCLEOTIDE SEQUENCE</scope>
    <source>
        <strain evidence="6">Kochi</strain>
    </source>
</reference>
<organism evidence="6 7">
    <name type="scientific">Lates japonicus</name>
    <name type="common">Japanese lates</name>
    <dbReference type="NCBI Taxonomy" id="270547"/>
    <lineage>
        <taxon>Eukaryota</taxon>
        <taxon>Metazoa</taxon>
        <taxon>Chordata</taxon>
        <taxon>Craniata</taxon>
        <taxon>Vertebrata</taxon>
        <taxon>Euteleostomi</taxon>
        <taxon>Actinopterygii</taxon>
        <taxon>Neopterygii</taxon>
        <taxon>Teleostei</taxon>
        <taxon>Neoteleostei</taxon>
        <taxon>Acanthomorphata</taxon>
        <taxon>Carangaria</taxon>
        <taxon>Carangaria incertae sedis</taxon>
        <taxon>Centropomidae</taxon>
        <taxon>Lates</taxon>
    </lineage>
</organism>
<dbReference type="GO" id="GO:0005576">
    <property type="term" value="C:extracellular region"/>
    <property type="evidence" value="ECO:0007669"/>
    <property type="project" value="TreeGrafter"/>
</dbReference>
<evidence type="ECO:0000256" key="2">
    <source>
        <dbReference type="ARBA" id="ARBA00022900"/>
    </source>
</evidence>
<dbReference type="InterPro" id="IPR036058">
    <property type="entry name" value="Kazal_dom_sf"/>
</dbReference>
<dbReference type="EMBL" id="BRZM01004117">
    <property type="protein sequence ID" value="GLD54868.1"/>
    <property type="molecule type" value="Genomic_DNA"/>
</dbReference>
<feature type="domain" description="Kazal-like" evidence="4">
    <location>
        <begin position="48"/>
        <end position="97"/>
    </location>
</feature>
<gene>
    <name evidence="5" type="ORF">AKAME5_002847200</name>
    <name evidence="6" type="ORF">AKAME5_002847400</name>
</gene>
<dbReference type="SMART" id="SM00280">
    <property type="entry name" value="KAZAL"/>
    <property type="match status" value="1"/>
</dbReference>
<dbReference type="CDD" id="cd00104">
    <property type="entry name" value="KAZAL_FS"/>
    <property type="match status" value="1"/>
</dbReference>
<dbReference type="EMBL" id="BRZM01004116">
    <property type="protein sequence ID" value="GLD54858.1"/>
    <property type="molecule type" value="Genomic_DNA"/>
</dbReference>
<dbReference type="FunFam" id="3.30.60.30:FF:000009">
    <property type="entry name" value="Follistatin a"/>
    <property type="match status" value="1"/>
</dbReference>
<evidence type="ECO:0000256" key="1">
    <source>
        <dbReference type="ARBA" id="ARBA00022690"/>
    </source>
</evidence>
<dbReference type="InterPro" id="IPR002350">
    <property type="entry name" value="Kazal_dom"/>
</dbReference>
<keyword evidence="2" id="KW-0722">Serine protease inhibitor</keyword>
<dbReference type="AlphaFoldDB" id="A0AAD3MHX5"/>